<evidence type="ECO:0000313" key="1">
    <source>
        <dbReference type="EMBL" id="URD73866.1"/>
    </source>
</evidence>
<gene>
    <name evidence="1" type="ORF">MUK42_35911</name>
</gene>
<name>A0A9E7EBG8_9LILI</name>
<organism evidence="1 2">
    <name type="scientific">Musa troglodytarum</name>
    <name type="common">fe'i banana</name>
    <dbReference type="NCBI Taxonomy" id="320322"/>
    <lineage>
        <taxon>Eukaryota</taxon>
        <taxon>Viridiplantae</taxon>
        <taxon>Streptophyta</taxon>
        <taxon>Embryophyta</taxon>
        <taxon>Tracheophyta</taxon>
        <taxon>Spermatophyta</taxon>
        <taxon>Magnoliopsida</taxon>
        <taxon>Liliopsida</taxon>
        <taxon>Zingiberales</taxon>
        <taxon>Musaceae</taxon>
        <taxon>Musa</taxon>
    </lineage>
</organism>
<dbReference type="Proteomes" id="UP001055439">
    <property type="component" value="Chromosome 1"/>
</dbReference>
<reference evidence="1" key="1">
    <citation type="submission" date="2022-05" db="EMBL/GenBank/DDBJ databases">
        <title>The Musa troglodytarum L. genome provides insights into the mechanism of non-climacteric behaviour and enrichment of carotenoids.</title>
        <authorList>
            <person name="Wang J."/>
        </authorList>
    </citation>
    <scope>NUCLEOTIDE SEQUENCE</scope>
    <source>
        <tissue evidence="1">Leaf</tissue>
    </source>
</reference>
<accession>A0A9E7EBG8</accession>
<protein>
    <submittedName>
        <fullName evidence="1">Uncharacterized protein</fullName>
    </submittedName>
</protein>
<keyword evidence="2" id="KW-1185">Reference proteome</keyword>
<proteinExistence type="predicted"/>
<evidence type="ECO:0000313" key="2">
    <source>
        <dbReference type="Proteomes" id="UP001055439"/>
    </source>
</evidence>
<sequence length="115" mass="13107">MSNVCSVWTEEERDLSFLFGFRRGLLGSALGLELYTCRYFSLQCCLVELWRAEEEQNHEPRPACSLPALEQLRRAWNAMSADGSVLPLQKNLILMLGVEESSHFGIWAMRVRGAL</sequence>
<dbReference type="EMBL" id="CP097502">
    <property type="protein sequence ID" value="URD73866.1"/>
    <property type="molecule type" value="Genomic_DNA"/>
</dbReference>
<dbReference type="AlphaFoldDB" id="A0A9E7EBG8"/>